<protein>
    <submittedName>
        <fullName evidence="5">Collagen alpha-6(VI) chain-like isoform X1</fullName>
    </submittedName>
</protein>
<feature type="domain" description="FAS1" evidence="2">
    <location>
        <begin position="1172"/>
        <end position="1302"/>
    </location>
</feature>
<feature type="domain" description="VWFA" evidence="3">
    <location>
        <begin position="250"/>
        <end position="423"/>
    </location>
</feature>
<evidence type="ECO:0000259" key="3">
    <source>
        <dbReference type="PROSITE" id="PS50234"/>
    </source>
</evidence>
<feature type="domain" description="VWFA" evidence="3">
    <location>
        <begin position="42"/>
        <end position="219"/>
    </location>
</feature>
<reference evidence="5" key="1">
    <citation type="submission" date="2025-08" db="UniProtKB">
        <authorList>
            <consortium name="RefSeq"/>
        </authorList>
    </citation>
    <scope>IDENTIFICATION</scope>
</reference>
<keyword evidence="4" id="KW-1185">Reference proteome</keyword>
<evidence type="ECO:0000313" key="4">
    <source>
        <dbReference type="Proteomes" id="UP001652625"/>
    </source>
</evidence>
<dbReference type="PROSITE" id="PS50234">
    <property type="entry name" value="VWFA"/>
    <property type="match status" value="5"/>
</dbReference>
<dbReference type="SMART" id="SM00327">
    <property type="entry name" value="VWA"/>
    <property type="match status" value="5"/>
</dbReference>
<dbReference type="PANTHER" id="PTHR22588">
    <property type="entry name" value="VWFA DOMAIN-CONTAINING PROTEIN"/>
    <property type="match status" value="1"/>
</dbReference>
<dbReference type="SMART" id="SM00554">
    <property type="entry name" value="FAS1"/>
    <property type="match status" value="1"/>
</dbReference>
<dbReference type="Pfam" id="PF00092">
    <property type="entry name" value="VWA"/>
    <property type="match status" value="5"/>
</dbReference>
<dbReference type="Gene3D" id="2.30.180.10">
    <property type="entry name" value="FAS1 domain"/>
    <property type="match status" value="1"/>
</dbReference>
<dbReference type="InterPro" id="IPR036378">
    <property type="entry name" value="FAS1_dom_sf"/>
</dbReference>
<dbReference type="CDD" id="cd00198">
    <property type="entry name" value="vWFA"/>
    <property type="match status" value="1"/>
</dbReference>
<feature type="signal peptide" evidence="1">
    <location>
        <begin position="1"/>
        <end position="22"/>
    </location>
</feature>
<dbReference type="PROSITE" id="PS50213">
    <property type="entry name" value="FAS1"/>
    <property type="match status" value="1"/>
</dbReference>
<name>A0ABM4BVW6_HYDVU</name>
<dbReference type="InterPro" id="IPR000782">
    <property type="entry name" value="FAS1_domain"/>
</dbReference>
<feature type="domain" description="VWFA" evidence="3">
    <location>
        <begin position="654"/>
        <end position="831"/>
    </location>
</feature>
<accession>A0ABM4BVW6</accession>
<dbReference type="Gene3D" id="3.40.50.410">
    <property type="entry name" value="von Willebrand factor, type A domain"/>
    <property type="match status" value="5"/>
</dbReference>
<dbReference type="InterPro" id="IPR002035">
    <property type="entry name" value="VWF_A"/>
</dbReference>
<evidence type="ECO:0000259" key="2">
    <source>
        <dbReference type="PROSITE" id="PS50213"/>
    </source>
</evidence>
<dbReference type="SUPFAM" id="SSF53300">
    <property type="entry name" value="vWA-like"/>
    <property type="match status" value="5"/>
</dbReference>
<dbReference type="Proteomes" id="UP001652625">
    <property type="component" value="Chromosome 05"/>
</dbReference>
<dbReference type="InterPro" id="IPR052229">
    <property type="entry name" value="Collagen-VI/PIF"/>
</dbReference>
<dbReference type="Pfam" id="PF02469">
    <property type="entry name" value="Fasciclin"/>
    <property type="match status" value="1"/>
</dbReference>
<feature type="domain" description="VWFA" evidence="3">
    <location>
        <begin position="435"/>
        <end position="608"/>
    </location>
</feature>
<gene>
    <name evidence="5" type="primary">LOC136071833</name>
</gene>
<evidence type="ECO:0000313" key="5">
    <source>
        <dbReference type="RefSeq" id="XP_065653359.1"/>
    </source>
</evidence>
<organism evidence="4 5">
    <name type="scientific">Hydra vulgaris</name>
    <name type="common">Hydra</name>
    <name type="synonym">Hydra attenuata</name>
    <dbReference type="NCBI Taxonomy" id="6087"/>
    <lineage>
        <taxon>Eukaryota</taxon>
        <taxon>Metazoa</taxon>
        <taxon>Cnidaria</taxon>
        <taxon>Hydrozoa</taxon>
        <taxon>Hydroidolina</taxon>
        <taxon>Anthoathecata</taxon>
        <taxon>Aplanulata</taxon>
        <taxon>Hydridae</taxon>
        <taxon>Hydra</taxon>
    </lineage>
</organism>
<dbReference type="CDD" id="cd01450">
    <property type="entry name" value="vWFA_subfamily_ECM"/>
    <property type="match status" value="2"/>
</dbReference>
<dbReference type="SUPFAM" id="SSF82153">
    <property type="entry name" value="FAS1 domain"/>
    <property type="match status" value="1"/>
</dbReference>
<dbReference type="PANTHER" id="PTHR22588:SF3">
    <property type="entry name" value="VWFA DOMAIN-CONTAINING PROTEIN"/>
    <property type="match status" value="1"/>
</dbReference>
<feature type="domain" description="VWFA" evidence="3">
    <location>
        <begin position="850"/>
        <end position="1027"/>
    </location>
</feature>
<keyword evidence="1" id="KW-0732">Signal</keyword>
<dbReference type="GeneID" id="136071833"/>
<sequence>MKRVCIYLQIAFVAFTLKQCLGVGNGFDDKSLQESCKDAVVDVGFILDSSGSLRIDYKNVKEFLKTIASFFDIKVNGSRAGVITFSHRSEHSIKLNDFSDIASFNEAVDKIPFMGSTTRIDKALRHSKNVMFTNQNGGRLEAAKLLILLTDGAQTPSVEMEVPHIIAEEIRQNGVSIIAIGIGEGINKTELSHIAGGDENTYNADTFEELKKFDFIKRIKEVVCSSVKRSLSGKEIKNNYNTEGRLFGMDVVFAMDVSSYSSNEKLREQKSLIRSLTSFFLPSQLNKLGLLTYSNKGVVKSELSSVFNSKVLDDIDNSFSLQRVDSAVEVASEMFLKLSSENRMTSNRKKVLVLFVTKKRASTKPPSLSERSRKLLHSNNLRTVVIALDDIGEDFTRNIPQAYFFKYFEDEYDKRVKDLFQYMNERTEGRSFGMDVVFAMDLSSYSSNEMLHEQKSLIRSLSSFFLPSQLNKLGLLTYSDKGVVKSELSSAFDIKILDDIDNSVGLQKVDSAVEVASKMFSKLSSENRVISNREKVLILFVTSKGVSFKPPSISERSGKLLHSNNVRTVVIALDDIGEDFTKNIPQAYFFKYFEEKTDERIKDYFSNINALTGLPSLPIATSTTQSTKVFTQVSTQTSTTTEHHEQPSCEAIVDVAFILDSSGSLKTEYQKEKNFLKTLAAMFGISPNGSRVGVITFSFYAQLSIKLNSFSDLSSFNAAVDSIPLMGLTTRIDRALRLAQNQMFTLENGGRIGVTKLIILLTDGSQTSGGDAEDPDMIADELRKENFVIIGVGIGSQVNQTELIHISGGQANAYSAATFDTLKDNDFIHKIKNSSCEIAKVQPSCQAVVDIGFILDSSGSLRRDYHKEKDFLKSLIAVFGLSANGSRAGVITFSYHAEHSIMLNSFTDLSSFNKAVDDIPLMGLITRIDRALRLAQRKLFLSKHGGRKGVAKLLFVLTDGSQTPDADAEDPGIIADELRAMGVSIIGIGIGSEVNETELAHIAGGESNRYSASTFDKLKESTFLNNIKMSSCKIASDGFSNVSIIDITDDKSDEQKTTLAPLITTTKSLVFNQSCIKKTDSYTNASEGCFLKKIHLLDESIEFANNLLLSENFDESIVSFPKSYLEMIFEYEKNLRKIIFELQPSLERLGLGSSCILNDDEEEKSNPFLLIKKSDILYKAREMGGEQFVDMLWATGLAKEILNSNKDITLIVPLSIRNIPDFIKRKMNNACLLRRMLNYHMVPGKQLLSSLKNNDVTKSLYETNESIDNNEFQQLTTLRGAVVKSFDIEVRGGVIHIVETFILPIEMDA</sequence>
<evidence type="ECO:0000256" key="1">
    <source>
        <dbReference type="SAM" id="SignalP"/>
    </source>
</evidence>
<dbReference type="InterPro" id="IPR036465">
    <property type="entry name" value="vWFA_dom_sf"/>
</dbReference>
<feature type="chain" id="PRO_5045821932" evidence="1">
    <location>
        <begin position="23"/>
        <end position="1309"/>
    </location>
</feature>
<proteinExistence type="predicted"/>
<dbReference type="RefSeq" id="XP_065653359.1">
    <property type="nucleotide sequence ID" value="XM_065797287.1"/>
</dbReference>